<evidence type="ECO:0000256" key="3">
    <source>
        <dbReference type="ARBA" id="ARBA00022679"/>
    </source>
</evidence>
<dbReference type="PANTHER" id="PTHR45700">
    <property type="entry name" value="UBIQUITIN-PROTEIN LIGASE E3C"/>
    <property type="match status" value="1"/>
</dbReference>
<dbReference type="VEuPathDB" id="FungiDB:H310_13521"/>
<dbReference type="SMART" id="SM00119">
    <property type="entry name" value="HECTc"/>
    <property type="match status" value="1"/>
</dbReference>
<dbReference type="Gene3D" id="3.30.2410.10">
    <property type="entry name" value="Hect, E3 ligase catalytic domain"/>
    <property type="match status" value="1"/>
</dbReference>
<dbReference type="InterPro" id="IPR035983">
    <property type="entry name" value="Hect_E3_ubiquitin_ligase"/>
</dbReference>
<proteinExistence type="predicted"/>
<keyword evidence="4 5" id="KW-0833">Ubl conjugation pathway</keyword>
<dbReference type="EC" id="2.3.2.26" evidence="2"/>
<dbReference type="EMBL" id="KI914003">
    <property type="protein sequence ID" value="ETV92124.1"/>
    <property type="molecule type" value="Genomic_DNA"/>
</dbReference>
<feature type="compositionally biased region" description="Polar residues" evidence="6">
    <location>
        <begin position="53"/>
        <end position="62"/>
    </location>
</feature>
<dbReference type="InterPro" id="IPR044611">
    <property type="entry name" value="E3A/B/C-like"/>
</dbReference>
<comment type="catalytic activity">
    <reaction evidence="1">
        <text>S-ubiquitinyl-[E2 ubiquitin-conjugating enzyme]-L-cysteine + [acceptor protein]-L-lysine = [E2 ubiquitin-conjugating enzyme]-L-cysteine + N(6)-ubiquitinyl-[acceptor protein]-L-lysine.</text>
        <dbReference type="EC" id="2.3.2.26"/>
    </reaction>
</comment>
<dbReference type="GeneID" id="20090571"/>
<accession>A0A024TDN4</accession>
<reference evidence="8" key="1">
    <citation type="submission" date="2013-12" db="EMBL/GenBank/DDBJ databases">
        <title>The Genome Sequence of Aphanomyces invadans NJM9701.</title>
        <authorList>
            <consortium name="The Broad Institute Genomics Platform"/>
            <person name="Russ C."/>
            <person name="Tyler B."/>
            <person name="van West P."/>
            <person name="Dieguez-Uribeondo J."/>
            <person name="Young S.K."/>
            <person name="Zeng Q."/>
            <person name="Gargeya S."/>
            <person name="Fitzgerald M."/>
            <person name="Abouelleil A."/>
            <person name="Alvarado L."/>
            <person name="Chapman S.B."/>
            <person name="Gainer-Dewar J."/>
            <person name="Goldberg J."/>
            <person name="Griggs A."/>
            <person name="Gujja S."/>
            <person name="Hansen M."/>
            <person name="Howarth C."/>
            <person name="Imamovic A."/>
            <person name="Ireland A."/>
            <person name="Larimer J."/>
            <person name="McCowan C."/>
            <person name="Murphy C."/>
            <person name="Pearson M."/>
            <person name="Poon T.W."/>
            <person name="Priest M."/>
            <person name="Roberts A."/>
            <person name="Saif S."/>
            <person name="Shea T."/>
            <person name="Sykes S."/>
            <person name="Wortman J."/>
            <person name="Nusbaum C."/>
            <person name="Birren B."/>
        </authorList>
    </citation>
    <scope>NUCLEOTIDE SEQUENCE [LARGE SCALE GENOMIC DNA]</scope>
    <source>
        <strain evidence="8">NJM9701</strain>
    </source>
</reference>
<dbReference type="AlphaFoldDB" id="A0A024TDN4"/>
<gene>
    <name evidence="8" type="ORF">H310_13521</name>
</gene>
<dbReference type="RefSeq" id="XP_008879286.1">
    <property type="nucleotide sequence ID" value="XM_008881064.1"/>
</dbReference>
<evidence type="ECO:0000256" key="6">
    <source>
        <dbReference type="SAM" id="MobiDB-lite"/>
    </source>
</evidence>
<evidence type="ECO:0000259" key="7">
    <source>
        <dbReference type="PROSITE" id="PS50237"/>
    </source>
</evidence>
<feature type="active site" description="Glycyl thioester intermediate" evidence="5">
    <location>
        <position position="701"/>
    </location>
</feature>
<dbReference type="GO" id="GO:0000209">
    <property type="term" value="P:protein polyubiquitination"/>
    <property type="evidence" value="ECO:0007669"/>
    <property type="project" value="InterPro"/>
</dbReference>
<evidence type="ECO:0000256" key="2">
    <source>
        <dbReference type="ARBA" id="ARBA00012485"/>
    </source>
</evidence>
<name>A0A024TDN4_9STRA</name>
<feature type="region of interest" description="Disordered" evidence="6">
    <location>
        <begin position="53"/>
        <end position="85"/>
    </location>
</feature>
<dbReference type="Gene3D" id="3.90.1750.10">
    <property type="entry name" value="Hect, E3 ligase catalytic domains"/>
    <property type="match status" value="1"/>
</dbReference>
<evidence type="ECO:0000256" key="1">
    <source>
        <dbReference type="ARBA" id="ARBA00000885"/>
    </source>
</evidence>
<dbReference type="GO" id="GO:0061630">
    <property type="term" value="F:ubiquitin protein ligase activity"/>
    <property type="evidence" value="ECO:0007669"/>
    <property type="project" value="UniProtKB-EC"/>
</dbReference>
<dbReference type="eggNOG" id="KOG0941">
    <property type="taxonomic scope" value="Eukaryota"/>
</dbReference>
<dbReference type="SUPFAM" id="SSF56204">
    <property type="entry name" value="Hect, E3 ligase catalytic domain"/>
    <property type="match status" value="1"/>
</dbReference>
<sequence length="733" mass="81800">MQGQDSPSRDSMPADEAAALKEKFQQLYMELVATGLNPNDAVAEALTRLHSSTSGASFTQGPTLHAQPSQPPPLSAPSIPNTSNTPSKVVAPVVVTPVTSPTPSLSTALTLALLQANALPLPSMQSLVYDTFSHSEHLNISCFPGHSRQEIQEGLAMLVSHPVLANTMGNALQSWVNQPWTNSKKWTESSDLHQFWVILEHPLLFDPEYRQVVGGMAKLMYYLDDSTKEIVRARWASYPIDDLHRLLDVFHQYITLSLVGSELKMDKLFAVCSLMGLLHVINETSRKFCDFTAFYNDAVNSELNLLTDYAKSAIYLKHSSVAGPAHENRPLSDLSFCDFPFVLDPASKSLVLHFDSEYQQRITVQDSIASTPSLDGLMPYLVLRVRREFVVLDALQQLVQASSDQLKKPLKVKFLGEEGVDEGGVKKEFFQIIIRELLDPNFGMFLADNETHTLWFNCDSLESTMEFELIGILLGLAIYNGVILELHFPRLVYKKLMDQPVTLEDVELCQPALGKGLRQMLEFDGDVEAVYQRAFEVSYEVFGEVKTVDLVPNAADDGGKSINVTNANRKDYVAKYVHYVTTEAVERQYGAFHRGFHLVCGGSALALFRYEELELLVCGSPDLDFDALEAVTHYDDGYTEQSDVIKYFWTVVHGFSVEEKKQLLKFCTGSDRVPIRGLSEMTFVISRNGPDSNKLPTAHTCFNHLLLPEYASQDKLKERLMVAISQAEGFGLL</sequence>
<evidence type="ECO:0000256" key="5">
    <source>
        <dbReference type="PROSITE-ProRule" id="PRU00104"/>
    </source>
</evidence>
<feature type="compositionally biased region" description="Low complexity" evidence="6">
    <location>
        <begin position="76"/>
        <end position="85"/>
    </location>
</feature>
<dbReference type="InterPro" id="IPR000569">
    <property type="entry name" value="HECT_dom"/>
</dbReference>
<dbReference type="FunFam" id="3.30.2410.10:FF:000003">
    <property type="entry name" value="probable E3 ubiquitin-protein ligase HERC4 isoform X1"/>
    <property type="match status" value="1"/>
</dbReference>
<dbReference type="Gene3D" id="3.30.2160.10">
    <property type="entry name" value="Hect, E3 ligase catalytic domain"/>
    <property type="match status" value="1"/>
</dbReference>
<protein>
    <recommendedName>
        <fullName evidence="2">HECT-type E3 ubiquitin transferase</fullName>
        <ecNumber evidence="2">2.3.2.26</ecNumber>
    </recommendedName>
</protein>
<feature type="domain" description="HECT" evidence="7">
    <location>
        <begin position="402"/>
        <end position="733"/>
    </location>
</feature>
<dbReference type="PROSITE" id="PS50237">
    <property type="entry name" value="HECT"/>
    <property type="match status" value="1"/>
</dbReference>
<dbReference type="PANTHER" id="PTHR45700:SF8">
    <property type="entry name" value="HECT-TYPE E3 UBIQUITIN TRANSFERASE"/>
    <property type="match status" value="1"/>
</dbReference>
<evidence type="ECO:0000313" key="8">
    <source>
        <dbReference type="EMBL" id="ETV92124.1"/>
    </source>
</evidence>
<dbReference type="STRING" id="157072.A0A024TDN4"/>
<dbReference type="OrthoDB" id="5981550at2759"/>
<evidence type="ECO:0000256" key="4">
    <source>
        <dbReference type="ARBA" id="ARBA00022786"/>
    </source>
</evidence>
<dbReference type="Pfam" id="PF00632">
    <property type="entry name" value="HECT"/>
    <property type="match status" value="1"/>
</dbReference>
<dbReference type="CDD" id="cd00078">
    <property type="entry name" value="HECTc"/>
    <property type="match status" value="1"/>
</dbReference>
<organism evidence="8">
    <name type="scientific">Aphanomyces invadans</name>
    <dbReference type="NCBI Taxonomy" id="157072"/>
    <lineage>
        <taxon>Eukaryota</taxon>
        <taxon>Sar</taxon>
        <taxon>Stramenopiles</taxon>
        <taxon>Oomycota</taxon>
        <taxon>Saprolegniomycetes</taxon>
        <taxon>Saprolegniales</taxon>
        <taxon>Verrucalvaceae</taxon>
        <taxon>Aphanomyces</taxon>
    </lineage>
</organism>
<keyword evidence="3" id="KW-0808">Transferase</keyword>